<reference evidence="1" key="1">
    <citation type="journal article" date="2021" name="New Phytol.">
        <title>Evolutionary innovations through gain and loss of genes in the ectomycorrhizal Boletales.</title>
        <authorList>
            <person name="Wu G."/>
            <person name="Miyauchi S."/>
            <person name="Morin E."/>
            <person name="Kuo A."/>
            <person name="Drula E."/>
            <person name="Varga T."/>
            <person name="Kohler A."/>
            <person name="Feng B."/>
            <person name="Cao Y."/>
            <person name="Lipzen A."/>
            <person name="Daum C."/>
            <person name="Hundley H."/>
            <person name="Pangilinan J."/>
            <person name="Johnson J."/>
            <person name="Barry K."/>
            <person name="LaButti K."/>
            <person name="Ng V."/>
            <person name="Ahrendt S."/>
            <person name="Min B."/>
            <person name="Choi I.G."/>
            <person name="Park H."/>
            <person name="Plett J.M."/>
            <person name="Magnuson J."/>
            <person name="Spatafora J.W."/>
            <person name="Nagy L.G."/>
            <person name="Henrissat B."/>
            <person name="Grigoriev I.V."/>
            <person name="Yang Z.L."/>
            <person name="Xu J."/>
            <person name="Martin F.M."/>
        </authorList>
    </citation>
    <scope>NUCLEOTIDE SEQUENCE</scope>
    <source>
        <strain evidence="1">ATCC 28755</strain>
    </source>
</reference>
<comment type="caution">
    <text evidence="1">The sequence shown here is derived from an EMBL/GenBank/DDBJ whole genome shotgun (WGS) entry which is preliminary data.</text>
</comment>
<accession>A0ACB8AKV6</accession>
<organism evidence="1 2">
    <name type="scientific">Hygrophoropsis aurantiaca</name>
    <dbReference type="NCBI Taxonomy" id="72124"/>
    <lineage>
        <taxon>Eukaryota</taxon>
        <taxon>Fungi</taxon>
        <taxon>Dikarya</taxon>
        <taxon>Basidiomycota</taxon>
        <taxon>Agaricomycotina</taxon>
        <taxon>Agaricomycetes</taxon>
        <taxon>Agaricomycetidae</taxon>
        <taxon>Boletales</taxon>
        <taxon>Coniophorineae</taxon>
        <taxon>Hygrophoropsidaceae</taxon>
        <taxon>Hygrophoropsis</taxon>
    </lineage>
</organism>
<evidence type="ECO:0000313" key="1">
    <source>
        <dbReference type="EMBL" id="KAH7913561.1"/>
    </source>
</evidence>
<proteinExistence type="predicted"/>
<name>A0ACB8AKV6_9AGAM</name>
<keyword evidence="2" id="KW-1185">Reference proteome</keyword>
<dbReference type="EMBL" id="MU267628">
    <property type="protein sequence ID" value="KAH7913561.1"/>
    <property type="molecule type" value="Genomic_DNA"/>
</dbReference>
<gene>
    <name evidence="1" type="ORF">BJ138DRAFT_604584</name>
</gene>
<keyword evidence="1" id="KW-0378">Hydrolase</keyword>
<dbReference type="Proteomes" id="UP000790377">
    <property type="component" value="Unassembled WGS sequence"/>
</dbReference>
<protein>
    <submittedName>
        <fullName evidence="1">P-loop containing nucleoside triphosphate hydrolase protein</fullName>
    </submittedName>
</protein>
<evidence type="ECO:0000313" key="2">
    <source>
        <dbReference type="Proteomes" id="UP000790377"/>
    </source>
</evidence>
<sequence>MQSRSQTLEITTRVGNKDTTVKGRAKKVEGRGSKIAVEGSVKGKTIVSIATIGKEEPTAAEAQRETLVLWALQKKVTLSSQPFFQSIWLPAEKPYWPPFPAHSLATIYSPEQPLNASQELAVQKILSTHQNDRIVVIRGPPGTGKTSVIAASVTSLMNSNDPKRTIWIAAQSNVAVKNIAEKLARVGFLDFKLLVSKDFHFDWHEHLYEQLSQRVIRSDSFSDDIVGASRLILGSRVMLCTLSMLSNSKLDVFTRLVPVSMVIFDEASQIEVGDYIPMLHRFQTTLRKVVFIGDDKQLAPYGQDDIGDLRSIFEFSHIRRRVCFLDTQYRMPVIIVSKPVDLSMYRMGKSRRQVTAGRTEKNLQSSFTSRVHIIYRGNNSASSLHMTHSEV</sequence>